<feature type="compositionally biased region" description="Basic and acidic residues" evidence="2">
    <location>
        <begin position="466"/>
        <end position="480"/>
    </location>
</feature>
<reference evidence="5" key="2">
    <citation type="journal article" date="2021" name="Genome Biol. Evol.">
        <title>Developing a high-quality reference genome for a parasitic bivalve with doubly uniparental inheritance (Bivalvia: Unionida).</title>
        <authorList>
            <person name="Smith C.H."/>
        </authorList>
    </citation>
    <scope>NUCLEOTIDE SEQUENCE</scope>
    <source>
        <strain evidence="5">CHS0354</strain>
        <tissue evidence="5">Mantle</tissue>
    </source>
</reference>
<dbReference type="InterPro" id="IPR015919">
    <property type="entry name" value="Cadherin-like_sf"/>
</dbReference>
<dbReference type="EMBL" id="JAEAOA010000835">
    <property type="protein sequence ID" value="KAK3601988.1"/>
    <property type="molecule type" value="Genomic_DNA"/>
</dbReference>
<dbReference type="InterPro" id="IPR002126">
    <property type="entry name" value="Cadherin-like_dom"/>
</dbReference>
<keyword evidence="3" id="KW-1133">Transmembrane helix</keyword>
<organism evidence="5 6">
    <name type="scientific">Potamilus streckersoni</name>
    <dbReference type="NCBI Taxonomy" id="2493646"/>
    <lineage>
        <taxon>Eukaryota</taxon>
        <taxon>Metazoa</taxon>
        <taxon>Spiralia</taxon>
        <taxon>Lophotrochozoa</taxon>
        <taxon>Mollusca</taxon>
        <taxon>Bivalvia</taxon>
        <taxon>Autobranchia</taxon>
        <taxon>Heteroconchia</taxon>
        <taxon>Palaeoheterodonta</taxon>
        <taxon>Unionida</taxon>
        <taxon>Unionoidea</taxon>
        <taxon>Unionidae</taxon>
        <taxon>Ambleminae</taxon>
        <taxon>Lampsilini</taxon>
        <taxon>Potamilus</taxon>
    </lineage>
</organism>
<dbReference type="Proteomes" id="UP001195483">
    <property type="component" value="Unassembled WGS sequence"/>
</dbReference>
<evidence type="ECO:0000313" key="5">
    <source>
        <dbReference type="EMBL" id="KAK3601988.1"/>
    </source>
</evidence>
<dbReference type="GO" id="GO:0016020">
    <property type="term" value="C:membrane"/>
    <property type="evidence" value="ECO:0007669"/>
    <property type="project" value="InterPro"/>
</dbReference>
<keyword evidence="6" id="KW-1185">Reference proteome</keyword>
<gene>
    <name evidence="5" type="ORF">CHS0354_013694</name>
</gene>
<feature type="non-terminal residue" evidence="5">
    <location>
        <position position="594"/>
    </location>
</feature>
<dbReference type="GO" id="GO:0007156">
    <property type="term" value="P:homophilic cell adhesion via plasma membrane adhesion molecules"/>
    <property type="evidence" value="ECO:0007669"/>
    <property type="project" value="InterPro"/>
</dbReference>
<feature type="region of interest" description="Disordered" evidence="2">
    <location>
        <begin position="460"/>
        <end position="550"/>
    </location>
</feature>
<comment type="caution">
    <text evidence="5">The sequence shown here is derived from an EMBL/GenBank/DDBJ whole genome shotgun (WGS) entry which is preliminary data.</text>
</comment>
<feature type="transmembrane region" description="Helical" evidence="3">
    <location>
        <begin position="435"/>
        <end position="456"/>
    </location>
</feature>
<keyword evidence="3" id="KW-0472">Membrane</keyword>
<dbReference type="AlphaFoldDB" id="A0AAE0T2J4"/>
<dbReference type="PROSITE" id="PS50268">
    <property type="entry name" value="CADHERIN_2"/>
    <property type="match status" value="1"/>
</dbReference>
<dbReference type="GO" id="GO:0005509">
    <property type="term" value="F:calcium ion binding"/>
    <property type="evidence" value="ECO:0007669"/>
    <property type="project" value="UniProtKB-UniRule"/>
</dbReference>
<protein>
    <recommendedName>
        <fullName evidence="4">Cadherin domain-containing protein</fullName>
    </recommendedName>
</protein>
<evidence type="ECO:0000256" key="2">
    <source>
        <dbReference type="SAM" id="MobiDB-lite"/>
    </source>
</evidence>
<evidence type="ECO:0000259" key="4">
    <source>
        <dbReference type="PROSITE" id="PS50268"/>
    </source>
</evidence>
<accession>A0AAE0T2J4</accession>
<sequence length="594" mass="65310">TISIIFLTNLSIIVLATINIITLTTISIITLTTISIIVLATISIITLTNISTIALTNISTIALTNTSTIALTNTSTIALTNIITIALTNISTIALTNTISACDMVIGVEKLGDTANNVDKHHGYIHIVTDDIYTVKCCGVVERWRFTAGNTGQINLQIWQPLKAADKLKLIGQNIFDVQNTEKDKTVTFDIGNSKERIAIRSGDYIGWYTEGRDIVAYKEEQRGKTKSISVKDFKVGEVVDFVSARVVDNRTYTIDIKASPGHNPSFIGLPTTIEISMDITVGKAVCKVEASDPDMDHAGALKIEMVNGPDFLYFDSNTNQIKVKRKLQVRPPSELFQIDLKVTDPCDLTGSGTVEIVVKSSDSQTTVSRSSRAESNHVRTTSWFTTTTTNPNLPEDYDDYEDEIDDTTATDRKEVPVSKPEPEFPAHTSGTAEWIIGVSVVGVVAVVVAVGLAAYETTKYRRSRRSTDPLPKKGFKGDVEDQSSGQPHIQRKLNTDEIEAFDGDVKQEQGKKKEDKLNVGKSETERETNGQVKDIKQEAKTSCSKPSKQAINDTKFDKLNAIDTDTGKQTRIENLHVQERLGYTEPNMKGKLI</sequence>
<keyword evidence="1" id="KW-0106">Calcium</keyword>
<feature type="compositionally biased region" description="Polar residues" evidence="2">
    <location>
        <begin position="541"/>
        <end position="550"/>
    </location>
</feature>
<feature type="transmembrane region" description="Helical" evidence="3">
    <location>
        <begin position="12"/>
        <end position="45"/>
    </location>
</feature>
<feature type="domain" description="Cadherin" evidence="4">
    <location>
        <begin position="268"/>
        <end position="369"/>
    </location>
</feature>
<keyword evidence="3" id="KW-0812">Transmembrane</keyword>
<evidence type="ECO:0000313" key="6">
    <source>
        <dbReference type="Proteomes" id="UP001195483"/>
    </source>
</evidence>
<evidence type="ECO:0000256" key="3">
    <source>
        <dbReference type="SAM" id="Phobius"/>
    </source>
</evidence>
<reference evidence="5" key="1">
    <citation type="journal article" date="2021" name="Genome Biol. Evol.">
        <title>A High-Quality Reference Genome for a Parasitic Bivalve with Doubly Uniparental Inheritance (Bivalvia: Unionida).</title>
        <authorList>
            <person name="Smith C.H."/>
        </authorList>
    </citation>
    <scope>NUCLEOTIDE SEQUENCE</scope>
    <source>
        <strain evidence="5">CHS0354</strain>
    </source>
</reference>
<reference evidence="5" key="3">
    <citation type="submission" date="2023-05" db="EMBL/GenBank/DDBJ databases">
        <authorList>
            <person name="Smith C.H."/>
        </authorList>
    </citation>
    <scope>NUCLEOTIDE SEQUENCE</scope>
    <source>
        <strain evidence="5">CHS0354</strain>
        <tissue evidence="5">Mantle</tissue>
    </source>
</reference>
<proteinExistence type="predicted"/>
<evidence type="ECO:0000256" key="1">
    <source>
        <dbReference type="PROSITE-ProRule" id="PRU00043"/>
    </source>
</evidence>
<name>A0AAE0T2J4_9BIVA</name>
<dbReference type="Gene3D" id="2.60.40.60">
    <property type="entry name" value="Cadherins"/>
    <property type="match status" value="1"/>
</dbReference>
<feature type="compositionally biased region" description="Basic and acidic residues" evidence="2">
    <location>
        <begin position="504"/>
        <end position="540"/>
    </location>
</feature>
<dbReference type="SUPFAM" id="SSF49313">
    <property type="entry name" value="Cadherin-like"/>
    <property type="match status" value="1"/>
</dbReference>